<feature type="transmembrane region" description="Helical" evidence="6">
    <location>
        <begin position="821"/>
        <end position="842"/>
    </location>
</feature>
<evidence type="ECO:0000313" key="9">
    <source>
        <dbReference type="EMBL" id="PWE23330.1"/>
    </source>
</evidence>
<dbReference type="GO" id="GO:0005886">
    <property type="term" value="C:plasma membrane"/>
    <property type="evidence" value="ECO:0007669"/>
    <property type="project" value="TreeGrafter"/>
</dbReference>
<name>A0A2U2C2U3_9BACT</name>
<keyword evidence="3" id="KW-0201">Cytochrome c-type biogenesis</keyword>
<dbReference type="AlphaFoldDB" id="A0A2U2C2U3"/>
<dbReference type="GO" id="GO:0017004">
    <property type="term" value="P:cytochrome complex assembly"/>
    <property type="evidence" value="ECO:0007669"/>
    <property type="project" value="UniProtKB-KW"/>
</dbReference>
<feature type="transmembrane region" description="Helical" evidence="6">
    <location>
        <begin position="473"/>
        <end position="491"/>
    </location>
</feature>
<keyword evidence="5 6" id="KW-0472">Membrane</keyword>
<sequence>MTKFLKNIFSMQVMLIFLIFMALACAVATFVENDFGVLGAKSFVYGQNWFEFIMLFLTLGVAFHIIFFKMYKKDKFFILIIHLSIIFIFIGSAMTRYLGYEAVMTIPEGSIENKVYSTNEYIQIRISDEKEQKYYEKEVMMTPLNQTKFEYNTKIDDKVVSIKYKDFIQNAIERLAPSSNGKVVMDILLSEVMGAKNIILEDKSKIDTNFVTFTLNNNLENQTKATVNFETINNEFYLTSNLKVSMYTNDLQHQTTINANEKIKIQKDIIYKIGQTQFKVFDALLNGELKVINNNEMFKIDEKISAVLVDLKYDGKVSTIPLYKKDGSSIGVPQILDINGKKIEILWGAKEITLPFSILLNDFVLERYPGSNAPSTYSSFVKVYDTKTKESFEYTIFMNNVLDYKGYRFFQSSYEMNESATILSVNKDPGKIPTYIGYFLLFLGLILILFVKNSRFSKLLNKKYSIEDIKQSYYLRNSQIAIFMLFVIFFPKESFSNDFEKIYNIDKIHSQKFGSILVQDYQGRIKPINSLAIEILNKTTKKSQINNLDANQFFLSMMMYPEIWRKIPIFKVKDNKIKELLNILKEDSYFAFDDVYDKYGGYLLSNELEISNKKSSSNRTKYDKELIKIDEALNISYSLFNGDFFKVFPLKHSPNNKWLSILEANSYENEQSLEIKNLIKNYYFSLLENSWDKADTYLDEIKQYQYNLASHIFPSETKIKAELLLNDFDIFERLMPFYLILGLLLLIIVFINILNPNLNISKITKLTLYLLIFAFIFQTFGLILRWYVAGHAPWTNGYESMIYISWAIVLSGILFSKQSHLALSCTAILSGITLFVAHLSWLEPQITTLAPVLKSYWLTIHVSVITASYGFLALSALLGFFCLILYILINPKNENERFFRILLSIKESSRINEISIFIGVILLVIGNFLGGIWANESWGRYWAWDPKETWTLISIIIYITIIHLKYVKGMINDYTLNLLSVVSYSSIIMTYFGVNYFLSGKHSYAAGEPIIIPNFVYVMIAVVFVVIVLSFKNRKVI</sequence>
<evidence type="ECO:0000256" key="3">
    <source>
        <dbReference type="ARBA" id="ARBA00022748"/>
    </source>
</evidence>
<evidence type="ECO:0000256" key="4">
    <source>
        <dbReference type="ARBA" id="ARBA00022989"/>
    </source>
</evidence>
<feature type="transmembrane region" description="Helical" evidence="6">
    <location>
        <begin position="735"/>
        <end position="754"/>
    </location>
</feature>
<feature type="transmembrane region" description="Helical" evidence="6">
    <location>
        <begin position="435"/>
        <end position="452"/>
    </location>
</feature>
<dbReference type="EMBL" id="QEYI01000001">
    <property type="protein sequence ID" value="PWE23330.1"/>
    <property type="molecule type" value="Genomic_DNA"/>
</dbReference>
<feature type="transmembrane region" description="Helical" evidence="6">
    <location>
        <begin position="1010"/>
        <end position="1031"/>
    </location>
</feature>
<feature type="transmembrane region" description="Helical" evidence="6">
    <location>
        <begin position="800"/>
        <end position="816"/>
    </location>
</feature>
<dbReference type="Pfam" id="PF05140">
    <property type="entry name" value="ResB"/>
    <property type="match status" value="1"/>
</dbReference>
<feature type="transmembrane region" description="Helical" evidence="6">
    <location>
        <begin position="974"/>
        <end position="998"/>
    </location>
</feature>
<keyword evidence="4 6" id="KW-1133">Transmembrane helix</keyword>
<gene>
    <name evidence="9" type="ORF">DF188_01245</name>
</gene>
<dbReference type="PANTHER" id="PTHR30071:SF1">
    <property type="entry name" value="CYTOCHROME B_B6 PROTEIN-RELATED"/>
    <property type="match status" value="1"/>
</dbReference>
<evidence type="ECO:0000313" key="10">
    <source>
        <dbReference type="Proteomes" id="UP000245014"/>
    </source>
</evidence>
<feature type="transmembrane region" description="Helical" evidence="6">
    <location>
        <begin position="862"/>
        <end position="889"/>
    </location>
</feature>
<dbReference type="Pfam" id="PF01578">
    <property type="entry name" value="Cytochrom_C_asm"/>
    <property type="match status" value="1"/>
</dbReference>
<organism evidence="9 10">
    <name type="scientific">Aliarcobacter skirrowii</name>
    <dbReference type="NCBI Taxonomy" id="28200"/>
    <lineage>
        <taxon>Bacteria</taxon>
        <taxon>Pseudomonadati</taxon>
        <taxon>Campylobacterota</taxon>
        <taxon>Epsilonproteobacteria</taxon>
        <taxon>Campylobacterales</taxon>
        <taxon>Arcobacteraceae</taxon>
        <taxon>Aliarcobacter</taxon>
    </lineage>
</organism>
<evidence type="ECO:0000256" key="5">
    <source>
        <dbReference type="ARBA" id="ARBA00023136"/>
    </source>
</evidence>
<reference evidence="9 10" key="1">
    <citation type="submission" date="2018-05" db="EMBL/GenBank/DDBJ databases">
        <title>Antimicrobial susceptibility testing and genomic analysis of Arcobacter skirrowii strains and one Arcobacter butzleri isolated from German poultry farms.</title>
        <authorList>
            <person name="Haenel I."/>
            <person name="Hotzel H."/>
            <person name="Tomaso H."/>
            <person name="Busch A."/>
        </authorList>
    </citation>
    <scope>NUCLEOTIDE SEQUENCE [LARGE SCALE GENOMIC DNA]</scope>
    <source>
        <strain evidence="10">v</strain>
    </source>
</reference>
<evidence type="ECO:0000256" key="6">
    <source>
        <dbReference type="SAM" id="Phobius"/>
    </source>
</evidence>
<evidence type="ECO:0000259" key="8">
    <source>
        <dbReference type="Pfam" id="PF05140"/>
    </source>
</evidence>
<proteinExistence type="predicted"/>
<dbReference type="GO" id="GO:0020037">
    <property type="term" value="F:heme binding"/>
    <property type="evidence" value="ECO:0007669"/>
    <property type="project" value="InterPro"/>
</dbReference>
<evidence type="ECO:0000256" key="2">
    <source>
        <dbReference type="ARBA" id="ARBA00022692"/>
    </source>
</evidence>
<dbReference type="InterPro" id="IPR045062">
    <property type="entry name" value="Cyt_c_biogenesis_CcsA/CcmC"/>
</dbReference>
<feature type="transmembrane region" description="Helical" evidence="6">
    <location>
        <begin position="76"/>
        <end position="98"/>
    </location>
</feature>
<dbReference type="Proteomes" id="UP000245014">
    <property type="component" value="Unassembled WGS sequence"/>
</dbReference>
<comment type="subcellular location">
    <subcellularLocation>
        <location evidence="1">Membrane</location>
        <topology evidence="1">Multi-pass membrane protein</topology>
    </subcellularLocation>
</comment>
<keyword evidence="2 6" id="KW-0812">Transmembrane</keyword>
<dbReference type="PROSITE" id="PS51257">
    <property type="entry name" value="PROKAR_LIPOPROTEIN"/>
    <property type="match status" value="1"/>
</dbReference>
<dbReference type="PANTHER" id="PTHR30071">
    <property type="entry name" value="HEME EXPORTER PROTEIN C"/>
    <property type="match status" value="1"/>
</dbReference>
<feature type="transmembrane region" description="Helical" evidence="6">
    <location>
        <begin position="52"/>
        <end position="69"/>
    </location>
</feature>
<feature type="transmembrane region" description="Helical" evidence="6">
    <location>
        <begin position="766"/>
        <end position="788"/>
    </location>
</feature>
<feature type="domain" description="ResB-like" evidence="8">
    <location>
        <begin position="349"/>
        <end position="419"/>
    </location>
</feature>
<feature type="domain" description="Cytochrome c assembly protein" evidence="7">
    <location>
        <begin position="794"/>
        <end position="1000"/>
    </location>
</feature>
<dbReference type="InterPro" id="IPR007816">
    <property type="entry name" value="ResB-like_domain"/>
</dbReference>
<feature type="transmembrane region" description="Helical" evidence="6">
    <location>
        <begin position="949"/>
        <end position="967"/>
    </location>
</feature>
<dbReference type="InterPro" id="IPR002541">
    <property type="entry name" value="Cyt_c_assembly"/>
</dbReference>
<protein>
    <submittedName>
        <fullName evidence="9">Cytochrome C biogenesis protein</fullName>
    </submittedName>
</protein>
<feature type="transmembrane region" description="Helical" evidence="6">
    <location>
        <begin position="910"/>
        <end position="929"/>
    </location>
</feature>
<evidence type="ECO:0000259" key="7">
    <source>
        <dbReference type="Pfam" id="PF01578"/>
    </source>
</evidence>
<evidence type="ECO:0000256" key="1">
    <source>
        <dbReference type="ARBA" id="ARBA00004141"/>
    </source>
</evidence>
<dbReference type="RefSeq" id="WP_109076543.1">
    <property type="nucleotide sequence ID" value="NZ_QEYH01000001.1"/>
</dbReference>
<comment type="caution">
    <text evidence="9">The sequence shown here is derived from an EMBL/GenBank/DDBJ whole genome shotgun (WGS) entry which is preliminary data.</text>
</comment>
<accession>A0A2U2C2U3</accession>